<dbReference type="GO" id="GO:0004674">
    <property type="term" value="F:protein serine/threonine kinase activity"/>
    <property type="evidence" value="ECO:0007669"/>
    <property type="project" value="TreeGrafter"/>
</dbReference>
<evidence type="ECO:0000256" key="1">
    <source>
        <dbReference type="SAM" id="MobiDB-lite"/>
    </source>
</evidence>
<evidence type="ECO:0000259" key="2">
    <source>
        <dbReference type="PROSITE" id="PS50011"/>
    </source>
</evidence>
<feature type="domain" description="Protein kinase" evidence="2">
    <location>
        <begin position="1"/>
        <end position="339"/>
    </location>
</feature>
<evidence type="ECO:0000313" key="4">
    <source>
        <dbReference type="WBParaSite" id="MBELARI_LOCUS806"/>
    </source>
</evidence>
<keyword evidence="3" id="KW-1185">Reference proteome</keyword>
<dbReference type="PANTHER" id="PTHR44167">
    <property type="entry name" value="OVARIAN-SPECIFIC SERINE/THREONINE-PROTEIN KINASE LOK-RELATED"/>
    <property type="match status" value="1"/>
</dbReference>
<dbReference type="GO" id="GO:0005634">
    <property type="term" value="C:nucleus"/>
    <property type="evidence" value="ECO:0007669"/>
    <property type="project" value="TreeGrafter"/>
</dbReference>
<dbReference type="Proteomes" id="UP000887575">
    <property type="component" value="Unassembled WGS sequence"/>
</dbReference>
<dbReference type="GO" id="GO:0005524">
    <property type="term" value="F:ATP binding"/>
    <property type="evidence" value="ECO:0007669"/>
    <property type="project" value="InterPro"/>
</dbReference>
<dbReference type="Gene3D" id="1.10.510.10">
    <property type="entry name" value="Transferase(Phosphotransferase) domain 1"/>
    <property type="match status" value="1"/>
</dbReference>
<sequence length="394" mass="46093">MSKPRFAYDKMADGEVRFYSSKPKVDDLKIRVPWGYVPDLSDKYYRRDQNDESEKSAIKENLKKDEILDQNDESGKSETKENSAKDQIFHGISKGNFSDIISAKLYYPYVDWNQNKEISGEIEKDTKNWLRVAIKRYKIDALEKTFDDYLHQRGIMHRDVTPRNIGMNQIDFQIKLLDFGLSREINPNLDHSTNVETPFIYKPIEVLMKARYNTKVDIWATALVALEMFDLKLFMPTGDDKTIEMKIRKRGAENVVKDQIFQVLGVPLDQYKSAFDRPVPESPCEEKLTSILEDYCKTKNLNTVGPLTGEDFRDLIKMMLEPDMMKRPTADDCLKHGFLRILNIKYQQRSLNSQPRSDEDMRKRNDKDRTVLEKEFEAGFTKLSFQVDLENEKT</sequence>
<feature type="region of interest" description="Disordered" evidence="1">
    <location>
        <begin position="45"/>
        <end position="83"/>
    </location>
</feature>
<dbReference type="InterPro" id="IPR011009">
    <property type="entry name" value="Kinase-like_dom_sf"/>
</dbReference>
<dbReference type="PROSITE" id="PS50011">
    <property type="entry name" value="PROTEIN_KINASE_DOM"/>
    <property type="match status" value="1"/>
</dbReference>
<protein>
    <recommendedName>
        <fullName evidence="2">Protein kinase domain-containing protein</fullName>
    </recommendedName>
</protein>
<dbReference type="WBParaSite" id="MBELARI_LOCUS806">
    <property type="protein sequence ID" value="MBELARI_LOCUS806"/>
    <property type="gene ID" value="MBELARI_LOCUS806"/>
</dbReference>
<reference evidence="4" key="1">
    <citation type="submission" date="2024-02" db="UniProtKB">
        <authorList>
            <consortium name="WormBaseParasite"/>
        </authorList>
    </citation>
    <scope>IDENTIFICATION</scope>
</reference>
<dbReference type="Pfam" id="PF00069">
    <property type="entry name" value="Pkinase"/>
    <property type="match status" value="1"/>
</dbReference>
<dbReference type="AlphaFoldDB" id="A0AAF3FLN6"/>
<proteinExistence type="predicted"/>
<name>A0AAF3FLN6_9BILA</name>
<accession>A0AAF3FLN6</accession>
<dbReference type="SUPFAM" id="SSF56112">
    <property type="entry name" value="Protein kinase-like (PK-like)"/>
    <property type="match status" value="1"/>
</dbReference>
<feature type="region of interest" description="Disordered" evidence="1">
    <location>
        <begin position="350"/>
        <end position="369"/>
    </location>
</feature>
<dbReference type="PANTHER" id="PTHR44167:SF24">
    <property type="entry name" value="SERINE_THREONINE-PROTEIN KINASE CHK2"/>
    <property type="match status" value="1"/>
</dbReference>
<dbReference type="GO" id="GO:0044773">
    <property type="term" value="P:mitotic DNA damage checkpoint signaling"/>
    <property type="evidence" value="ECO:0007669"/>
    <property type="project" value="TreeGrafter"/>
</dbReference>
<feature type="compositionally biased region" description="Basic and acidic residues" evidence="1">
    <location>
        <begin position="356"/>
        <end position="369"/>
    </location>
</feature>
<dbReference type="InterPro" id="IPR000719">
    <property type="entry name" value="Prot_kinase_dom"/>
</dbReference>
<evidence type="ECO:0000313" key="3">
    <source>
        <dbReference type="Proteomes" id="UP000887575"/>
    </source>
</evidence>
<organism evidence="3 4">
    <name type="scientific">Mesorhabditis belari</name>
    <dbReference type="NCBI Taxonomy" id="2138241"/>
    <lineage>
        <taxon>Eukaryota</taxon>
        <taxon>Metazoa</taxon>
        <taxon>Ecdysozoa</taxon>
        <taxon>Nematoda</taxon>
        <taxon>Chromadorea</taxon>
        <taxon>Rhabditida</taxon>
        <taxon>Rhabditina</taxon>
        <taxon>Rhabditomorpha</taxon>
        <taxon>Rhabditoidea</taxon>
        <taxon>Rhabditidae</taxon>
        <taxon>Mesorhabditinae</taxon>
        <taxon>Mesorhabditis</taxon>
    </lineage>
</organism>